<evidence type="ECO:0000256" key="1">
    <source>
        <dbReference type="ARBA" id="ARBA00022723"/>
    </source>
</evidence>
<keyword evidence="7" id="KW-1185">Reference proteome</keyword>
<dbReference type="RefSeq" id="XP_067819020.1">
    <property type="nucleotide sequence ID" value="XM_067967659.1"/>
</dbReference>
<evidence type="ECO:0000313" key="7">
    <source>
        <dbReference type="Proteomes" id="UP000294530"/>
    </source>
</evidence>
<dbReference type="Gene3D" id="3.30.40.10">
    <property type="entry name" value="Zinc/RING finger domain, C3HC4 (zinc finger)"/>
    <property type="match status" value="2"/>
</dbReference>
<comment type="caution">
    <text evidence="6">The sequence shown here is derived from an EMBL/GenBank/DDBJ whole genome shotgun (WGS) entry which is preliminary data.</text>
</comment>
<reference evidence="6 7" key="1">
    <citation type="journal article" date="2021" name="Genome Biol.">
        <title>AFLAP: assembly-free linkage analysis pipeline using k-mers from genome sequencing data.</title>
        <authorList>
            <person name="Fletcher K."/>
            <person name="Zhang L."/>
            <person name="Gil J."/>
            <person name="Han R."/>
            <person name="Cavanaugh K."/>
            <person name="Michelmore R."/>
        </authorList>
    </citation>
    <scope>NUCLEOTIDE SEQUENCE [LARGE SCALE GENOMIC DNA]</scope>
    <source>
        <strain evidence="6 7">SF5</strain>
    </source>
</reference>
<keyword evidence="1" id="KW-0479">Metal-binding</keyword>
<proteinExistence type="predicted"/>
<dbReference type="InterPro" id="IPR001965">
    <property type="entry name" value="Znf_PHD"/>
</dbReference>
<evidence type="ECO:0000256" key="4">
    <source>
        <dbReference type="SAM" id="MobiDB-lite"/>
    </source>
</evidence>
<dbReference type="Pfam" id="PF22908">
    <property type="entry name" value="PHD_NSD"/>
    <property type="match status" value="1"/>
</dbReference>
<feature type="compositionally biased region" description="Polar residues" evidence="4">
    <location>
        <begin position="572"/>
        <end position="588"/>
    </location>
</feature>
<evidence type="ECO:0000313" key="6">
    <source>
        <dbReference type="EMBL" id="TDH69521.1"/>
    </source>
</evidence>
<evidence type="ECO:0000256" key="3">
    <source>
        <dbReference type="ARBA" id="ARBA00022833"/>
    </source>
</evidence>
<evidence type="ECO:0000259" key="5">
    <source>
        <dbReference type="SMART" id="SM00249"/>
    </source>
</evidence>
<dbReference type="PANTHER" id="PTHR46235:SF3">
    <property type="entry name" value="PHD FINGER-CONTAINING PROTEIN DDB_G0268158"/>
    <property type="match status" value="1"/>
</dbReference>
<feature type="region of interest" description="Disordered" evidence="4">
    <location>
        <begin position="564"/>
        <end position="588"/>
    </location>
</feature>
<dbReference type="GO" id="GO:0008270">
    <property type="term" value="F:zinc ion binding"/>
    <property type="evidence" value="ECO:0007669"/>
    <property type="project" value="UniProtKB-KW"/>
</dbReference>
<dbReference type="InterPro" id="IPR055198">
    <property type="entry name" value="NSD_PHD"/>
</dbReference>
<dbReference type="GeneID" id="94353330"/>
<dbReference type="EMBL" id="SHOA02000005">
    <property type="protein sequence ID" value="TDH69521.1"/>
    <property type="molecule type" value="Genomic_DNA"/>
</dbReference>
<dbReference type="AlphaFoldDB" id="A0A976FN92"/>
<dbReference type="OrthoDB" id="69354at2759"/>
<name>A0A976FN92_BRELC</name>
<feature type="domain" description="Zinc finger PHD-type" evidence="5">
    <location>
        <begin position="183"/>
        <end position="233"/>
    </location>
</feature>
<dbReference type="InterPro" id="IPR013083">
    <property type="entry name" value="Znf_RING/FYVE/PHD"/>
</dbReference>
<accession>A0A976FN92</accession>
<protein>
    <recommendedName>
        <fullName evidence="5">Zinc finger PHD-type domain-containing protein</fullName>
    </recommendedName>
</protein>
<dbReference type="PANTHER" id="PTHR46235">
    <property type="entry name" value="PHD FINGER-CONTAINING PROTEIN DDB_G0268158"/>
    <property type="match status" value="1"/>
</dbReference>
<dbReference type="CDD" id="cd15565">
    <property type="entry name" value="PHD2_NSD"/>
    <property type="match status" value="1"/>
</dbReference>
<feature type="domain" description="Zinc finger PHD-type" evidence="5">
    <location>
        <begin position="121"/>
        <end position="178"/>
    </location>
</feature>
<sequence>MADSAPASLACPVCFECFSSINTAAFALHVSSCSSSSTSRPDSPSSPSAYCPRCLHVYAAGTPAHEISFHEHECARVNEQSDDNIDDELSSTACNRTNKRPRYEAVARTSSTPRVTLFPTVCFLCGNGGRGLFHCAGICARVAHQNCVEHLQAPAVGEPLSVTERKQAAENWKCAQCLRNLHRCQHCGFLGHQANGMRKCTVLNCGYHFHEQCLPAIEADETVDASFVCPRHTCAACGMQEIDMKRCRSCTLCYHMTHLRCPRGSGTVTTGSINYGGLDPINLVECSSHEINKISSCSPDASNSFRQRLAAGDIVLVLEFNNALLPSSTKVAAPGAANHWGAVISVEETESLGRGNQLLSLRMFADDSVVVVPNQYALRVATASDFGKPVDLMCYCLQRHAMVELQLRRMVGVFDEAEEKRIVKVSVAAFAARLDALGMTLNQATRDAEQGLVRWRRFQELPQPREYDGLGDLAPSFLYLDTRGHHFGLQRSTSMEFTEAVSVEAGRDVNITNLDPDSGPASDQSRDSWIATASSQPTDFEKRSNGTGSIVESRTKYEMTTNALDLPHDGGSWSQTAPAGSRDSSPNSTAWPKFAFDQAIGINMRGSKRMEHIHKSANTKYRMLNTEASADFKAIATTPIGFRGLNLEEPFSRKTASVTRATLHISPMTSRTILPQKRRKLTRKQKLLDDMPQILLAELERDTFCYLGDVDELKLKRVRVPADADAFPWAARAASFRPAFYRPTVMFGLRGHRHPRIDDINRLLVSQDKRSIKCFVQAFGTDTQCVHFGDLKLSSVFPYYVVDLMTVRNFRDLDFIVRSRLVEVLEKHSRYTREHFGMDELQVQRWLEQHRRRKTSEQPPITLHYCLIDGARRRLELEQSFAKVSYKSKQAWLCFCANVCHLSVSIPISHQTLSGLTR</sequence>
<keyword evidence="3" id="KW-0862">Zinc</keyword>
<dbReference type="SMART" id="SM00249">
    <property type="entry name" value="PHD"/>
    <property type="match status" value="2"/>
</dbReference>
<dbReference type="KEGG" id="blac:94353330"/>
<organism evidence="6 7">
    <name type="scientific">Bremia lactucae</name>
    <name type="common">Lettuce downy mildew</name>
    <dbReference type="NCBI Taxonomy" id="4779"/>
    <lineage>
        <taxon>Eukaryota</taxon>
        <taxon>Sar</taxon>
        <taxon>Stramenopiles</taxon>
        <taxon>Oomycota</taxon>
        <taxon>Peronosporomycetes</taxon>
        <taxon>Peronosporales</taxon>
        <taxon>Peronosporaceae</taxon>
        <taxon>Bremia</taxon>
    </lineage>
</organism>
<gene>
    <name evidence="6" type="ORF">CCR75_009620</name>
</gene>
<evidence type="ECO:0000256" key="2">
    <source>
        <dbReference type="ARBA" id="ARBA00022771"/>
    </source>
</evidence>
<dbReference type="Proteomes" id="UP000294530">
    <property type="component" value="Unassembled WGS sequence"/>
</dbReference>
<keyword evidence="2" id="KW-0863">Zinc-finger</keyword>